<dbReference type="Proteomes" id="UP001057402">
    <property type="component" value="Chromosome 4"/>
</dbReference>
<keyword evidence="2" id="KW-1185">Reference proteome</keyword>
<name>A0ACB9RAB2_9MYRT</name>
<comment type="caution">
    <text evidence="1">The sequence shown here is derived from an EMBL/GenBank/DDBJ whole genome shotgun (WGS) entry which is preliminary data.</text>
</comment>
<sequence>MAEASSSLAYTPTWVVASVCLVFVLLSLWVERALHHLGKFLKRKKQDALFEALQKLKEELMILGFISLLLSVFQTIISRVCIPDHLAEQMTPCKNHAVSEAGAASRRLLSSETAAASHCPKGKVPIMSVEALHQLHIFIFVLAVVQVIFCGITIFLGSARIRQWKAWEKSILKGTTSSNTAETSSGAPLKTEIDVEETRKHHLIFRRRATGYWRRAVVVSWTISFFKQFHNSITKSDYIALRHGFIMKHCPSVPEFDFHQFMMRTLEVDFKKIVGISWFLWLFVVFFLLLNVHGWNTYFWLSILPLALLLLVGTKLEHIITRLALDIDPEAAQVRPSDDHFWFGRPAIILWLIHFILFQNAFEIAFYFWILCTYGFHSCMREKLGLLIPRLVMGVVVQVVCSYSTLPLYALVSQMGSTFKRSMFQEHTQQYLKGWVGEAKFRKGHEKNGSSGAQSATTHKLAKQSTETLQIELQEEDGNEQLQIVK</sequence>
<accession>A0ACB9RAB2</accession>
<reference evidence="2" key="1">
    <citation type="journal article" date="2023" name="Front. Plant Sci.">
        <title>Chromosomal-level genome assembly of Melastoma candidum provides insights into trichome evolution.</title>
        <authorList>
            <person name="Zhong Y."/>
            <person name="Wu W."/>
            <person name="Sun C."/>
            <person name="Zou P."/>
            <person name="Liu Y."/>
            <person name="Dai S."/>
            <person name="Zhou R."/>
        </authorList>
    </citation>
    <scope>NUCLEOTIDE SEQUENCE [LARGE SCALE GENOMIC DNA]</scope>
</reference>
<evidence type="ECO:0000313" key="1">
    <source>
        <dbReference type="EMBL" id="KAI4375819.1"/>
    </source>
</evidence>
<evidence type="ECO:0000313" key="2">
    <source>
        <dbReference type="Proteomes" id="UP001057402"/>
    </source>
</evidence>
<gene>
    <name evidence="1" type="ORF">MLD38_013643</name>
</gene>
<proteinExistence type="predicted"/>
<dbReference type="EMBL" id="CM042883">
    <property type="protein sequence ID" value="KAI4375819.1"/>
    <property type="molecule type" value="Genomic_DNA"/>
</dbReference>
<protein>
    <submittedName>
        <fullName evidence="1">Uncharacterized protein</fullName>
    </submittedName>
</protein>
<organism evidence="1 2">
    <name type="scientific">Melastoma candidum</name>
    <dbReference type="NCBI Taxonomy" id="119954"/>
    <lineage>
        <taxon>Eukaryota</taxon>
        <taxon>Viridiplantae</taxon>
        <taxon>Streptophyta</taxon>
        <taxon>Embryophyta</taxon>
        <taxon>Tracheophyta</taxon>
        <taxon>Spermatophyta</taxon>
        <taxon>Magnoliopsida</taxon>
        <taxon>eudicotyledons</taxon>
        <taxon>Gunneridae</taxon>
        <taxon>Pentapetalae</taxon>
        <taxon>rosids</taxon>
        <taxon>malvids</taxon>
        <taxon>Myrtales</taxon>
        <taxon>Melastomataceae</taxon>
        <taxon>Melastomatoideae</taxon>
        <taxon>Melastomateae</taxon>
        <taxon>Melastoma</taxon>
    </lineage>
</organism>